<evidence type="ECO:0000256" key="1">
    <source>
        <dbReference type="SAM" id="SignalP"/>
    </source>
</evidence>
<accession>A0A8H9GLE2</accession>
<dbReference type="SUPFAM" id="SSF89392">
    <property type="entry name" value="Prokaryotic lipoproteins and lipoprotein localization factors"/>
    <property type="match status" value="1"/>
</dbReference>
<dbReference type="RefSeq" id="WP_171104746.1">
    <property type="nucleotide sequence ID" value="NZ_BMPT01000017.1"/>
</dbReference>
<gene>
    <name evidence="2" type="ORF">GCM10010102_35990</name>
</gene>
<reference evidence="2" key="1">
    <citation type="journal article" date="2014" name="Int. J. Syst. Evol. Microbiol.">
        <title>Complete genome sequence of Corynebacterium casei LMG S-19264T (=DSM 44701T), isolated from a smear-ripened cheese.</title>
        <authorList>
            <consortium name="US DOE Joint Genome Institute (JGI-PGF)"/>
            <person name="Walter F."/>
            <person name="Albersmeier A."/>
            <person name="Kalinowski J."/>
            <person name="Ruckert C."/>
        </authorList>
    </citation>
    <scope>NUCLEOTIDE SEQUENCE</scope>
    <source>
        <strain evidence="2">JCM 3051</strain>
    </source>
</reference>
<keyword evidence="1" id="KW-0732">Signal</keyword>
<comment type="caution">
    <text evidence="2">The sequence shown here is derived from an EMBL/GenBank/DDBJ whole genome shotgun (WGS) entry which is preliminary data.</text>
</comment>
<proteinExistence type="predicted"/>
<feature type="signal peptide" evidence="1">
    <location>
        <begin position="1"/>
        <end position="25"/>
    </location>
</feature>
<sequence length="284" mass="29596">MRNTTTLALATAGVLAIGLAGCSTGGEGDAAPAAETSAAASPAPVELTQASFVSDLTAAQNEARTVHLSMTHSGPAAEESGLTEEGLEADIDMTDPENPAMAMQMEMDGELADIVFAGGDLYMNLGEVTTGKYLSLAEAAESDNPMAEMFAGIGDMLDGTLQDMDPAAQLDGMEDAITSFEKTGTETVDGVETDVYTILVDPTKVTGPQVEDLPQDVLEQMGEMEVVYKIDGDNLPRAVEMTMNIEGKELVTSGSFTDWGQVTEIAAPSGDELITFDEMVASMG</sequence>
<organism evidence="2 3">
    <name type="scientific">Promicromonospora citrea</name>
    <dbReference type="NCBI Taxonomy" id="43677"/>
    <lineage>
        <taxon>Bacteria</taxon>
        <taxon>Bacillati</taxon>
        <taxon>Actinomycetota</taxon>
        <taxon>Actinomycetes</taxon>
        <taxon>Micrococcales</taxon>
        <taxon>Promicromonosporaceae</taxon>
        <taxon>Promicromonospora</taxon>
    </lineage>
</organism>
<name>A0A8H9GLE2_9MICO</name>
<evidence type="ECO:0000313" key="3">
    <source>
        <dbReference type="Proteomes" id="UP000655589"/>
    </source>
</evidence>
<feature type="chain" id="PRO_5038722665" description="Lipoprotein" evidence="1">
    <location>
        <begin position="26"/>
        <end position="284"/>
    </location>
</feature>
<dbReference type="Gene3D" id="2.50.20.20">
    <property type="match status" value="1"/>
</dbReference>
<dbReference type="Proteomes" id="UP000655589">
    <property type="component" value="Unassembled WGS sequence"/>
</dbReference>
<dbReference type="AlphaFoldDB" id="A0A8H9GLE2"/>
<dbReference type="InterPro" id="IPR029046">
    <property type="entry name" value="LolA/LolB/LppX"/>
</dbReference>
<dbReference type="PROSITE" id="PS51257">
    <property type="entry name" value="PROKAR_LIPOPROTEIN"/>
    <property type="match status" value="1"/>
</dbReference>
<reference evidence="2" key="2">
    <citation type="submission" date="2020-09" db="EMBL/GenBank/DDBJ databases">
        <authorList>
            <person name="Sun Q."/>
            <person name="Ohkuma M."/>
        </authorList>
    </citation>
    <scope>NUCLEOTIDE SEQUENCE</scope>
    <source>
        <strain evidence="2">JCM 3051</strain>
    </source>
</reference>
<keyword evidence="3" id="KW-1185">Reference proteome</keyword>
<evidence type="ECO:0000313" key="2">
    <source>
        <dbReference type="EMBL" id="GGM37303.1"/>
    </source>
</evidence>
<evidence type="ECO:0008006" key="4">
    <source>
        <dbReference type="Google" id="ProtNLM"/>
    </source>
</evidence>
<protein>
    <recommendedName>
        <fullName evidence="4">Lipoprotein</fullName>
    </recommendedName>
</protein>
<dbReference type="EMBL" id="BMPT01000017">
    <property type="protein sequence ID" value="GGM37303.1"/>
    <property type="molecule type" value="Genomic_DNA"/>
</dbReference>